<sequence length="668" mass="71202">MQLTGKLQLCLFLFIIEQILAVSYNQPKFCSHSWYPNATTIADNNTIIGTYFNEIFIDRKNTIFIPNQHNGEILVQSEDNRTLATAISGNFCNASSFFVAMTGEIYVDTFHSIETGGRGVVGKITTNSTIIPISRMNICHQCLDIFIDMSNTLYCSITELHQVIAKSLSKNYEHLTIVAGTGTAGSTSTTLRNPYGIFVNTDASLYVADCGNDRIQLIPPEKLTGITISVHASLATPLNCPTSVALDGNNYLYIVDSNNHRIVGQRSSGFRCIIGCSGASGSAPNQLLKPWSLTFDSKGNIFVTDRGNNRIQKFSLTEESDINYNFSLAPMVTYTTGSCPDMINLGDFNNDNRTDIVAANACGGSISIFLGYGNGSFQTAITSNASSLSSPYAIAVGMFNGDQFLDVVVSDRRGTNFGILLGCGNGALGTMMLYATGSISYSIAVGDFNNDTQLDVTVANANAGDVGIFLGYGNGSFRSQTTFATGTNPYSVATCDVNGDQRLDLVVANRGSNTVSVLLGYGNGSFQSQRTFSTGSSPCSVVCADIDGDQVTDMAVANTDGNTVSILLGFGNGNFTTQKMFATGTSPYYVAVADFNRDNRMDIAVVNFGNNTLGILLSNCSDSFATQVTFKAGTGPWSIGIDDFNNDCGLDIVVGNGDSLSVGVFLAK</sequence>
<evidence type="ECO:0000256" key="4">
    <source>
        <dbReference type="SAM" id="SignalP"/>
    </source>
</evidence>
<dbReference type="EMBL" id="CAJNOR010001534">
    <property type="protein sequence ID" value="CAF1159157.1"/>
    <property type="molecule type" value="Genomic_DNA"/>
</dbReference>
<dbReference type="InterPro" id="IPR028994">
    <property type="entry name" value="Integrin_alpha_N"/>
</dbReference>
<evidence type="ECO:0000313" key="6">
    <source>
        <dbReference type="Proteomes" id="UP000663828"/>
    </source>
</evidence>
<gene>
    <name evidence="5" type="ORF">XAT740_LOCUS21384</name>
</gene>
<dbReference type="InterPro" id="IPR001258">
    <property type="entry name" value="NHL_repeat"/>
</dbReference>
<protein>
    <submittedName>
        <fullName evidence="5">Uncharacterized protein</fullName>
    </submittedName>
</protein>
<keyword evidence="6" id="KW-1185">Reference proteome</keyword>
<dbReference type="Gene3D" id="2.120.10.30">
    <property type="entry name" value="TolB, C-terminal domain"/>
    <property type="match status" value="1"/>
</dbReference>
<feature type="chain" id="PRO_5032806530" evidence="4">
    <location>
        <begin position="22"/>
        <end position="668"/>
    </location>
</feature>
<evidence type="ECO:0000256" key="2">
    <source>
        <dbReference type="ARBA" id="ARBA00022737"/>
    </source>
</evidence>
<dbReference type="InterPro" id="IPR013517">
    <property type="entry name" value="FG-GAP"/>
</dbReference>
<dbReference type="InterPro" id="IPR011042">
    <property type="entry name" value="6-blade_b-propeller_TolB-like"/>
</dbReference>
<dbReference type="SUPFAM" id="SSF69318">
    <property type="entry name" value="Integrin alpha N-terminal domain"/>
    <property type="match status" value="1"/>
</dbReference>
<name>A0A814TAV1_ADIRI</name>
<evidence type="ECO:0000313" key="5">
    <source>
        <dbReference type="EMBL" id="CAF1159157.1"/>
    </source>
</evidence>
<evidence type="ECO:0000256" key="1">
    <source>
        <dbReference type="ARBA" id="ARBA00022729"/>
    </source>
</evidence>
<dbReference type="PANTHER" id="PTHR46580:SF2">
    <property type="entry name" value="MAM DOMAIN-CONTAINING PROTEIN"/>
    <property type="match status" value="1"/>
</dbReference>
<dbReference type="Gene3D" id="2.30.30.100">
    <property type="match status" value="4"/>
</dbReference>
<dbReference type="CDD" id="cd05819">
    <property type="entry name" value="NHL"/>
    <property type="match status" value="1"/>
</dbReference>
<feature type="repeat" description="NHL" evidence="3">
    <location>
        <begin position="274"/>
        <end position="317"/>
    </location>
</feature>
<dbReference type="SUPFAM" id="SSF101898">
    <property type="entry name" value="NHL repeat"/>
    <property type="match status" value="1"/>
</dbReference>
<dbReference type="PROSITE" id="PS51125">
    <property type="entry name" value="NHL"/>
    <property type="match status" value="1"/>
</dbReference>
<dbReference type="Proteomes" id="UP000663828">
    <property type="component" value="Unassembled WGS sequence"/>
</dbReference>
<proteinExistence type="predicted"/>
<dbReference type="AlphaFoldDB" id="A0A814TAV1"/>
<accession>A0A814TAV1</accession>
<dbReference type="PANTHER" id="PTHR46580">
    <property type="entry name" value="SENSOR KINASE-RELATED"/>
    <property type="match status" value="1"/>
</dbReference>
<dbReference type="Pfam" id="PF01436">
    <property type="entry name" value="NHL"/>
    <property type="match status" value="2"/>
</dbReference>
<keyword evidence="1 4" id="KW-0732">Signal</keyword>
<comment type="caution">
    <text evidence="5">The sequence shown here is derived from an EMBL/GenBank/DDBJ whole genome shotgun (WGS) entry which is preliminary data.</text>
</comment>
<feature type="signal peptide" evidence="4">
    <location>
        <begin position="1"/>
        <end position="21"/>
    </location>
</feature>
<evidence type="ECO:0000256" key="3">
    <source>
        <dbReference type="PROSITE-ProRule" id="PRU00504"/>
    </source>
</evidence>
<keyword evidence="2" id="KW-0677">Repeat</keyword>
<dbReference type="Pfam" id="PF13517">
    <property type="entry name" value="FG-GAP_3"/>
    <property type="match status" value="3"/>
</dbReference>
<organism evidence="5 6">
    <name type="scientific">Adineta ricciae</name>
    <name type="common">Rotifer</name>
    <dbReference type="NCBI Taxonomy" id="249248"/>
    <lineage>
        <taxon>Eukaryota</taxon>
        <taxon>Metazoa</taxon>
        <taxon>Spiralia</taxon>
        <taxon>Gnathifera</taxon>
        <taxon>Rotifera</taxon>
        <taxon>Eurotatoria</taxon>
        <taxon>Bdelloidea</taxon>
        <taxon>Adinetida</taxon>
        <taxon>Adinetidae</taxon>
        <taxon>Adineta</taxon>
    </lineage>
</organism>
<reference evidence="5" key="1">
    <citation type="submission" date="2021-02" db="EMBL/GenBank/DDBJ databases">
        <authorList>
            <person name="Nowell W R."/>
        </authorList>
    </citation>
    <scope>NUCLEOTIDE SEQUENCE</scope>
</reference>